<dbReference type="EC" id="3.1.1.103" evidence="3"/>
<dbReference type="Proteomes" id="UP001476807">
    <property type="component" value="Unassembled WGS sequence"/>
</dbReference>
<dbReference type="InterPro" id="IPR012338">
    <property type="entry name" value="Beta-lactam/transpept-like"/>
</dbReference>
<dbReference type="Gene3D" id="3.40.710.10">
    <property type="entry name" value="DD-peptidase/beta-lactamase superfamily"/>
    <property type="match status" value="1"/>
</dbReference>
<keyword evidence="3" id="KW-0378">Hydrolase</keyword>
<dbReference type="PANTHER" id="PTHR46825">
    <property type="entry name" value="D-ALANYL-D-ALANINE-CARBOXYPEPTIDASE/ENDOPEPTIDASE AMPH"/>
    <property type="match status" value="1"/>
</dbReference>
<dbReference type="PROSITE" id="PS00146">
    <property type="entry name" value="BETA_LACTAMASE_A"/>
    <property type="match status" value="1"/>
</dbReference>
<dbReference type="InterPro" id="IPR023298">
    <property type="entry name" value="ATPase_P-typ_TM_dom_sf"/>
</dbReference>
<dbReference type="EMBL" id="JBEOKT010000020">
    <property type="protein sequence ID" value="MER2999254.1"/>
    <property type="molecule type" value="Genomic_DNA"/>
</dbReference>
<keyword evidence="1" id="KW-1133">Transmembrane helix</keyword>
<feature type="domain" description="Beta-lactamase-related" evidence="2">
    <location>
        <begin position="68"/>
        <end position="387"/>
    </location>
</feature>
<evidence type="ECO:0000256" key="1">
    <source>
        <dbReference type="SAM" id="Phobius"/>
    </source>
</evidence>
<dbReference type="RefSeq" id="WP_350413939.1">
    <property type="nucleotide sequence ID" value="NZ_JBEOKT010000020.1"/>
</dbReference>
<proteinExistence type="predicted"/>
<name>A0ABV1RXZ5_9BACT</name>
<keyword evidence="1" id="KW-0472">Membrane</keyword>
<comment type="caution">
    <text evidence="3">The sequence shown here is derived from an EMBL/GenBank/DDBJ whole genome shotgun (WGS) entry which is preliminary data.</text>
</comment>
<feature type="transmembrane region" description="Helical" evidence="1">
    <location>
        <begin position="558"/>
        <end position="582"/>
    </location>
</feature>
<dbReference type="Pfam" id="PF00144">
    <property type="entry name" value="Beta-lactamase"/>
    <property type="match status" value="1"/>
</dbReference>
<dbReference type="SUPFAM" id="SSF56601">
    <property type="entry name" value="beta-lactamase/transpeptidase-like"/>
    <property type="match status" value="1"/>
</dbReference>
<keyword evidence="1" id="KW-0812">Transmembrane</keyword>
<evidence type="ECO:0000259" key="2">
    <source>
        <dbReference type="Pfam" id="PF00144"/>
    </source>
</evidence>
<dbReference type="InterPro" id="IPR023650">
    <property type="entry name" value="Beta-lactam_class-A_AS"/>
</dbReference>
<dbReference type="InterPro" id="IPR001466">
    <property type="entry name" value="Beta-lactam-related"/>
</dbReference>
<sequence length="659" mass="73154">MICKHVYNDMVTFSLSYPLINIGNAIMKQFNFIKTCLLTLLLILLSYGVSGQEAAEKQVPRTIEELREAILQVLKETGTPAAGVTLVDRNGPVWIEGLGMANREKEIPADEETMFRIGSTSKAFVALAILKLQEQGKLSLKDKVKDLVPEIEFTNPWEATNPILVEHLLEHTTGWDDIHLPEAIHNDPNTTLKEGLDFHPHSRTSKWVPGTRMAYANSGPAVAAYIVEKVSGQTYEDYIRKNFFAPMGAETMTYFLSDEYKQKGAALYKEGRPNDYWHLITRPSGAVNASPKDMAKMIQLFINRGNVNGNQLVSESSLERMESPSTTSGAKAGLKYGYGLGLYTSDYDGYTYYKHGGSVGAGKSDFSYLPEYGIGYSVQTNSDNTAAIRKIGTLIREYQTSQLPKPVAVVSAISKSGGITKPVTGYYEQVNPVKQLPFKLPSLMPERIWLEGDTIYNQFPAHVGQIVKFVPVGKGLYHNLETDRPDFIVVNDPLEGEVLELAGVESGTVTLAPVHGTIVFGRIAMFILWVLFILQAFLFLPFWLYRYWKGKIPGGANVLVRIWPLLPVVCIMIAAVFLAFGAMEGKIYLAKPSFISISVMLATIAFFVTAIFAVVMAVSYRSKGIKKAVYIPAIFLSVLHLLVALYFLWYGVIGLRTWA</sequence>
<dbReference type="SUPFAM" id="SSF81665">
    <property type="entry name" value="Calcium ATPase, transmembrane domain M"/>
    <property type="match status" value="1"/>
</dbReference>
<keyword evidence="4" id="KW-1185">Reference proteome</keyword>
<organism evidence="3 4">
    <name type="scientific">Pontibacter populi</name>
    <dbReference type="NCBI Taxonomy" id="890055"/>
    <lineage>
        <taxon>Bacteria</taxon>
        <taxon>Pseudomonadati</taxon>
        <taxon>Bacteroidota</taxon>
        <taxon>Cytophagia</taxon>
        <taxon>Cytophagales</taxon>
        <taxon>Hymenobacteraceae</taxon>
        <taxon>Pontibacter</taxon>
    </lineage>
</organism>
<feature type="transmembrane region" description="Helical" evidence="1">
    <location>
        <begin position="523"/>
        <end position="546"/>
    </location>
</feature>
<evidence type="ECO:0000313" key="3">
    <source>
        <dbReference type="EMBL" id="MER2999254.1"/>
    </source>
</evidence>
<accession>A0ABV1RXZ5</accession>
<gene>
    <name evidence="3" type="ORF">ABS362_17010</name>
</gene>
<evidence type="ECO:0000313" key="4">
    <source>
        <dbReference type="Proteomes" id="UP001476807"/>
    </source>
</evidence>
<dbReference type="GO" id="GO:0016787">
    <property type="term" value="F:hydrolase activity"/>
    <property type="evidence" value="ECO:0007669"/>
    <property type="project" value="UniProtKB-KW"/>
</dbReference>
<feature type="transmembrane region" description="Helical" evidence="1">
    <location>
        <begin position="629"/>
        <end position="649"/>
    </location>
</feature>
<dbReference type="PANTHER" id="PTHR46825:SF9">
    <property type="entry name" value="BETA-LACTAMASE-RELATED DOMAIN-CONTAINING PROTEIN"/>
    <property type="match status" value="1"/>
</dbReference>
<dbReference type="InterPro" id="IPR050491">
    <property type="entry name" value="AmpC-like"/>
</dbReference>
<reference evidence="3 4" key="1">
    <citation type="submission" date="2024-06" db="EMBL/GenBank/DDBJ databases">
        <title>Pontibacter populi HYL7-15.</title>
        <authorList>
            <person name="Kim M.K."/>
        </authorList>
    </citation>
    <scope>NUCLEOTIDE SEQUENCE [LARGE SCALE GENOMIC DNA]</scope>
    <source>
        <strain evidence="3 4">HYL7-15</strain>
    </source>
</reference>
<feature type="transmembrane region" description="Helical" evidence="1">
    <location>
        <begin position="594"/>
        <end position="617"/>
    </location>
</feature>
<protein>
    <submittedName>
        <fullName evidence="3">Serine hydrolase domain-containing protein</fullName>
        <ecNumber evidence="3">3.1.1.103</ecNumber>
    </submittedName>
</protein>